<evidence type="ECO:0000256" key="2">
    <source>
        <dbReference type="ARBA" id="ARBA00022448"/>
    </source>
</evidence>
<keyword evidence="4 7" id="KW-1133">Transmembrane helix</keyword>
<reference evidence="9 10" key="1">
    <citation type="submission" date="2020-08" db="EMBL/GenBank/DDBJ databases">
        <title>Genomic Encyclopedia of Type Strains, Phase III (KMG-III): the genomes of soil and plant-associated and newly described type strains.</title>
        <authorList>
            <person name="Whitman W."/>
        </authorList>
    </citation>
    <scope>NUCLEOTIDE SEQUENCE [LARGE SCALE GENOMIC DNA]</scope>
    <source>
        <strain evidence="9 10">CECT 3266</strain>
    </source>
</reference>
<evidence type="ECO:0000256" key="5">
    <source>
        <dbReference type="ARBA" id="ARBA00023136"/>
    </source>
</evidence>
<feature type="transmembrane region" description="Helical" evidence="7">
    <location>
        <begin position="175"/>
        <end position="195"/>
    </location>
</feature>
<dbReference type="CDD" id="cd17321">
    <property type="entry name" value="MFS_MMR_MDR_like"/>
    <property type="match status" value="1"/>
</dbReference>
<keyword evidence="3 7" id="KW-0812">Transmembrane</keyword>
<feature type="transmembrane region" description="Helical" evidence="7">
    <location>
        <begin position="439"/>
        <end position="460"/>
    </location>
</feature>
<feature type="transmembrane region" description="Helical" evidence="7">
    <location>
        <begin position="112"/>
        <end position="133"/>
    </location>
</feature>
<dbReference type="Gene3D" id="1.20.1250.20">
    <property type="entry name" value="MFS general substrate transporter like domains"/>
    <property type="match status" value="1"/>
</dbReference>
<feature type="transmembrane region" description="Helical" evidence="7">
    <location>
        <begin position="306"/>
        <end position="328"/>
    </location>
</feature>
<organism evidence="9 10">
    <name type="scientific">Streptomyces olivoverticillatus</name>
    <dbReference type="NCBI Taxonomy" id="66427"/>
    <lineage>
        <taxon>Bacteria</taxon>
        <taxon>Bacillati</taxon>
        <taxon>Actinomycetota</taxon>
        <taxon>Actinomycetes</taxon>
        <taxon>Kitasatosporales</taxon>
        <taxon>Streptomycetaceae</taxon>
        <taxon>Streptomyces</taxon>
    </lineage>
</organism>
<evidence type="ECO:0000259" key="8">
    <source>
        <dbReference type="PROSITE" id="PS50850"/>
    </source>
</evidence>
<dbReference type="Pfam" id="PF07690">
    <property type="entry name" value="MFS_1"/>
    <property type="match status" value="1"/>
</dbReference>
<dbReference type="Proteomes" id="UP000556084">
    <property type="component" value="Unassembled WGS sequence"/>
</dbReference>
<dbReference type="SUPFAM" id="SSF103473">
    <property type="entry name" value="MFS general substrate transporter"/>
    <property type="match status" value="1"/>
</dbReference>
<evidence type="ECO:0000256" key="6">
    <source>
        <dbReference type="ARBA" id="ARBA00023251"/>
    </source>
</evidence>
<feature type="transmembrane region" description="Helical" evidence="7">
    <location>
        <begin position="145"/>
        <end position="163"/>
    </location>
</feature>
<evidence type="ECO:0000256" key="7">
    <source>
        <dbReference type="SAM" id="Phobius"/>
    </source>
</evidence>
<feature type="domain" description="Major facilitator superfamily (MFS) profile" evidence="8">
    <location>
        <begin position="21"/>
        <end position="465"/>
    </location>
</feature>
<feature type="transmembrane region" description="Helical" evidence="7">
    <location>
        <begin position="207"/>
        <end position="229"/>
    </location>
</feature>
<comment type="caution">
    <text evidence="9">The sequence shown here is derived from an EMBL/GenBank/DDBJ whole genome shotgun (WGS) entry which is preliminary data.</text>
</comment>
<keyword evidence="5 7" id="KW-0472">Membrane</keyword>
<dbReference type="AlphaFoldDB" id="A0A7W7PM90"/>
<evidence type="ECO:0000313" key="9">
    <source>
        <dbReference type="EMBL" id="MBB4895067.1"/>
    </source>
</evidence>
<gene>
    <name evidence="9" type="ORF">FHS39_004134</name>
</gene>
<proteinExistence type="predicted"/>
<dbReference type="GO" id="GO:0005886">
    <property type="term" value="C:plasma membrane"/>
    <property type="evidence" value="ECO:0007669"/>
    <property type="project" value="UniProtKB-SubCell"/>
</dbReference>
<keyword evidence="2" id="KW-0813">Transport</keyword>
<sequence>MTPQSTAPGTEIADRRHRRWVLVAMSGALAMTFIDETGVGVALATIHRELHASRTGTHWVMNAYMLTLAAFVAVGGRLSDICGRRRTFAVGLAVFGLASLFSATAPDLALLITWRAVQGVGAALVIPTALAIVSQTFPPAERGRAVGAYIGAASVFYVIGPLLTGALIDQISWRAVFWINVPIACAVGLICATTVRHDVRSGRRERFDVPGLLTNAAGLAALVVALMQAPAWGWDSLPAGLLYAAAVILFAAFALIELRRRTPLFDLGILRDRVFSSAVAIVFLVYVVYLGLIVFAPLFLQHEAGLRPLLAGLALAIALGPIIAVAPVTGHVVDRVGSRLPALVTALTAIVAFAWLALAASAHSLPWIIPALLLYGISIPAVYNCAVTAAQNTVADEHRGQASGIITSAAQMGATIGIAVIGAVIAAVSGSADYTTAGFQAGFAACAVFSVLIALLALALPHAPSP</sequence>
<evidence type="ECO:0000256" key="4">
    <source>
        <dbReference type="ARBA" id="ARBA00022989"/>
    </source>
</evidence>
<feature type="transmembrane region" description="Helical" evidence="7">
    <location>
        <begin position="88"/>
        <end position="106"/>
    </location>
</feature>
<dbReference type="EMBL" id="JACHJH010000006">
    <property type="protein sequence ID" value="MBB4895067.1"/>
    <property type="molecule type" value="Genomic_DNA"/>
</dbReference>
<dbReference type="PROSITE" id="PS50850">
    <property type="entry name" value="MFS"/>
    <property type="match status" value="1"/>
</dbReference>
<dbReference type="GO" id="GO:0046677">
    <property type="term" value="P:response to antibiotic"/>
    <property type="evidence" value="ECO:0007669"/>
    <property type="project" value="UniProtKB-KW"/>
</dbReference>
<comment type="subcellular location">
    <subcellularLocation>
        <location evidence="1">Cell membrane</location>
        <topology evidence="1">Multi-pass membrane protein</topology>
    </subcellularLocation>
</comment>
<feature type="transmembrane region" description="Helical" evidence="7">
    <location>
        <begin position="340"/>
        <end position="361"/>
    </location>
</feature>
<protein>
    <submittedName>
        <fullName evidence="9">EmrB/QacA subfamily drug resistance transporter</fullName>
    </submittedName>
</protein>
<name>A0A7W7PM90_9ACTN</name>
<feature type="transmembrane region" description="Helical" evidence="7">
    <location>
        <begin position="367"/>
        <end position="390"/>
    </location>
</feature>
<dbReference type="InterPro" id="IPR036259">
    <property type="entry name" value="MFS_trans_sf"/>
</dbReference>
<dbReference type="PANTHER" id="PTHR42718">
    <property type="entry name" value="MAJOR FACILITATOR SUPERFAMILY MULTIDRUG TRANSPORTER MFSC"/>
    <property type="match status" value="1"/>
</dbReference>
<dbReference type="GO" id="GO:0022857">
    <property type="term" value="F:transmembrane transporter activity"/>
    <property type="evidence" value="ECO:0007669"/>
    <property type="project" value="InterPro"/>
</dbReference>
<feature type="transmembrane region" description="Helical" evidence="7">
    <location>
        <begin position="20"/>
        <end position="46"/>
    </location>
</feature>
<dbReference type="RefSeq" id="WP_184350824.1">
    <property type="nucleotide sequence ID" value="NZ_JACHJH010000006.1"/>
</dbReference>
<evidence type="ECO:0000313" key="10">
    <source>
        <dbReference type="Proteomes" id="UP000556084"/>
    </source>
</evidence>
<accession>A0A7W7PM90</accession>
<feature type="transmembrane region" description="Helical" evidence="7">
    <location>
        <begin position="58"/>
        <end position="76"/>
    </location>
</feature>
<dbReference type="Gene3D" id="1.20.1720.10">
    <property type="entry name" value="Multidrug resistance protein D"/>
    <property type="match status" value="1"/>
</dbReference>
<evidence type="ECO:0000256" key="3">
    <source>
        <dbReference type="ARBA" id="ARBA00022692"/>
    </source>
</evidence>
<feature type="transmembrane region" description="Helical" evidence="7">
    <location>
        <begin position="402"/>
        <end position="427"/>
    </location>
</feature>
<evidence type="ECO:0000256" key="1">
    <source>
        <dbReference type="ARBA" id="ARBA00004651"/>
    </source>
</evidence>
<keyword evidence="10" id="KW-1185">Reference proteome</keyword>
<dbReference type="InterPro" id="IPR011701">
    <property type="entry name" value="MFS"/>
</dbReference>
<feature type="transmembrane region" description="Helical" evidence="7">
    <location>
        <begin position="278"/>
        <end position="300"/>
    </location>
</feature>
<dbReference type="InterPro" id="IPR020846">
    <property type="entry name" value="MFS_dom"/>
</dbReference>
<keyword evidence="6" id="KW-0046">Antibiotic resistance</keyword>
<feature type="transmembrane region" description="Helical" evidence="7">
    <location>
        <begin position="241"/>
        <end position="258"/>
    </location>
</feature>
<dbReference type="PANTHER" id="PTHR42718:SF9">
    <property type="entry name" value="MAJOR FACILITATOR SUPERFAMILY MULTIDRUG TRANSPORTER MFSC"/>
    <property type="match status" value="1"/>
</dbReference>